<dbReference type="InterPro" id="IPR005845">
    <property type="entry name" value="A-D-PHexomutase_a/b/a-II"/>
</dbReference>
<evidence type="ECO:0000256" key="7">
    <source>
        <dbReference type="ARBA" id="ARBA00022723"/>
    </source>
</evidence>
<proteinExistence type="inferred from homology"/>
<dbReference type="EMBL" id="ML122251">
    <property type="protein sequence ID" value="RPD65833.1"/>
    <property type="molecule type" value="Genomic_DNA"/>
</dbReference>
<keyword evidence="5" id="KW-0313">Glucose metabolism</keyword>
<evidence type="ECO:0000256" key="5">
    <source>
        <dbReference type="ARBA" id="ARBA00022526"/>
    </source>
</evidence>
<comment type="similarity">
    <text evidence="3 11">Belongs to the phosphohexose mutase family.</text>
</comment>
<evidence type="ECO:0000259" key="13">
    <source>
        <dbReference type="Pfam" id="PF02879"/>
    </source>
</evidence>
<reference evidence="15" key="1">
    <citation type="journal article" date="2018" name="Genome Biol. Evol.">
        <title>Genomics and development of Lentinus tigrinus, a white-rot wood-decaying mushroom with dimorphic fruiting bodies.</title>
        <authorList>
            <person name="Wu B."/>
            <person name="Xu Z."/>
            <person name="Knudson A."/>
            <person name="Carlson A."/>
            <person name="Chen N."/>
            <person name="Kovaka S."/>
            <person name="LaButti K."/>
            <person name="Lipzen A."/>
            <person name="Pennachio C."/>
            <person name="Riley R."/>
            <person name="Schakwitz W."/>
            <person name="Umezawa K."/>
            <person name="Ohm R.A."/>
            <person name="Grigoriev I.V."/>
            <person name="Nagy L.G."/>
            <person name="Gibbons J."/>
            <person name="Hibbett D."/>
        </authorList>
    </citation>
    <scope>NUCLEOTIDE SEQUENCE [LARGE SCALE GENOMIC DNA]</scope>
    <source>
        <strain evidence="15">ALCF2SS1-6</strain>
    </source>
</reference>
<keyword evidence="4" id="KW-0963">Cytoplasm</keyword>
<dbReference type="GO" id="GO:0006166">
    <property type="term" value="P:purine ribonucleoside salvage"/>
    <property type="evidence" value="ECO:0007669"/>
    <property type="project" value="TreeGrafter"/>
</dbReference>
<dbReference type="GO" id="GO:0005737">
    <property type="term" value="C:cytoplasm"/>
    <property type="evidence" value="ECO:0007669"/>
    <property type="project" value="UniProtKB-SubCell"/>
</dbReference>
<evidence type="ECO:0000313" key="15">
    <source>
        <dbReference type="EMBL" id="RPD65833.1"/>
    </source>
</evidence>
<dbReference type="InterPro" id="IPR036900">
    <property type="entry name" value="A-D-PHexomutase_C_sf"/>
</dbReference>
<name>A0A5C2SPQ3_9APHY</name>
<comment type="cofactor">
    <cofactor evidence="1">
        <name>Mg(2+)</name>
        <dbReference type="ChEBI" id="CHEBI:18420"/>
    </cofactor>
</comment>
<accession>A0A5C2SPQ3</accession>
<keyword evidence="10" id="KW-0119">Carbohydrate metabolism</keyword>
<evidence type="ECO:0000256" key="3">
    <source>
        <dbReference type="ARBA" id="ARBA00010231"/>
    </source>
</evidence>
<evidence type="ECO:0000256" key="9">
    <source>
        <dbReference type="ARBA" id="ARBA00023235"/>
    </source>
</evidence>
<gene>
    <name evidence="15" type="ORF">L227DRAFT_606007</name>
</gene>
<dbReference type="PANTHER" id="PTHR45745:SF1">
    <property type="entry name" value="PHOSPHOGLUCOMUTASE 2B-RELATED"/>
    <property type="match status" value="1"/>
</dbReference>
<keyword evidence="6" id="KW-0597">Phosphoprotein</keyword>
<dbReference type="Pfam" id="PF02879">
    <property type="entry name" value="PGM_PMM_II"/>
    <property type="match status" value="1"/>
</dbReference>
<evidence type="ECO:0000256" key="11">
    <source>
        <dbReference type="RuleBase" id="RU004326"/>
    </source>
</evidence>
<dbReference type="InterPro" id="IPR005846">
    <property type="entry name" value="A-D-PHexomutase_a/b/a-III"/>
</dbReference>
<dbReference type="InterPro" id="IPR016055">
    <property type="entry name" value="A-D-PHexomutase_a/b/a-I/II/III"/>
</dbReference>
<dbReference type="CDD" id="cd05799">
    <property type="entry name" value="PGM2"/>
    <property type="match status" value="1"/>
</dbReference>
<dbReference type="GO" id="GO:0000287">
    <property type="term" value="F:magnesium ion binding"/>
    <property type="evidence" value="ECO:0007669"/>
    <property type="project" value="InterPro"/>
</dbReference>
<dbReference type="GO" id="GO:0008973">
    <property type="term" value="F:phosphopentomutase activity"/>
    <property type="evidence" value="ECO:0007669"/>
    <property type="project" value="TreeGrafter"/>
</dbReference>
<feature type="domain" description="Alpha-D-phosphohexomutase alpha/beta/alpha" evidence="12">
    <location>
        <begin position="45"/>
        <end position="179"/>
    </location>
</feature>
<dbReference type="Gene3D" id="3.40.120.10">
    <property type="entry name" value="Alpha-D-Glucose-1,6-Bisphosphate, subunit A, domain 3"/>
    <property type="match status" value="3"/>
</dbReference>
<evidence type="ECO:0000256" key="2">
    <source>
        <dbReference type="ARBA" id="ARBA00004496"/>
    </source>
</evidence>
<evidence type="ECO:0000313" key="16">
    <source>
        <dbReference type="Proteomes" id="UP000313359"/>
    </source>
</evidence>
<dbReference type="InterPro" id="IPR016066">
    <property type="entry name" value="A-D-PHexomutase_CS"/>
</dbReference>
<organism evidence="15 16">
    <name type="scientific">Lentinus tigrinus ALCF2SS1-6</name>
    <dbReference type="NCBI Taxonomy" id="1328759"/>
    <lineage>
        <taxon>Eukaryota</taxon>
        <taxon>Fungi</taxon>
        <taxon>Dikarya</taxon>
        <taxon>Basidiomycota</taxon>
        <taxon>Agaricomycotina</taxon>
        <taxon>Agaricomycetes</taxon>
        <taxon>Polyporales</taxon>
        <taxon>Polyporaceae</taxon>
        <taxon>Lentinus</taxon>
    </lineage>
</organism>
<dbReference type="Pfam" id="PF02880">
    <property type="entry name" value="PGM_PMM_III"/>
    <property type="match status" value="1"/>
</dbReference>
<keyword evidence="7 11" id="KW-0479">Metal-binding</keyword>
<keyword evidence="8 11" id="KW-0460">Magnesium</keyword>
<dbReference type="OrthoDB" id="8300170at2759"/>
<feature type="domain" description="Alpha-D-phosphohexomutase alpha/beta/alpha" evidence="14">
    <location>
        <begin position="316"/>
        <end position="441"/>
    </location>
</feature>
<dbReference type="Pfam" id="PF02878">
    <property type="entry name" value="PGM_PMM_I"/>
    <property type="match status" value="1"/>
</dbReference>
<evidence type="ECO:0000256" key="1">
    <source>
        <dbReference type="ARBA" id="ARBA00001946"/>
    </source>
</evidence>
<evidence type="ECO:0000256" key="6">
    <source>
        <dbReference type="ARBA" id="ARBA00022553"/>
    </source>
</evidence>
<dbReference type="PANTHER" id="PTHR45745">
    <property type="entry name" value="PHOSPHOMANNOMUTASE 45A"/>
    <property type="match status" value="1"/>
</dbReference>
<feature type="domain" description="Alpha-D-phosphohexomutase alpha/beta/alpha" evidence="13">
    <location>
        <begin position="202"/>
        <end position="305"/>
    </location>
</feature>
<evidence type="ECO:0000256" key="4">
    <source>
        <dbReference type="ARBA" id="ARBA00022490"/>
    </source>
</evidence>
<evidence type="ECO:0000259" key="14">
    <source>
        <dbReference type="Pfam" id="PF02880"/>
    </source>
</evidence>
<dbReference type="InterPro" id="IPR005844">
    <property type="entry name" value="A-D-PHexomutase_a/b/a-I"/>
</dbReference>
<protein>
    <submittedName>
        <fullName evidence="15">Phosphoglucomutase first 3 domain-containing protein</fullName>
    </submittedName>
</protein>
<evidence type="ECO:0000256" key="10">
    <source>
        <dbReference type="ARBA" id="ARBA00023277"/>
    </source>
</evidence>
<dbReference type="SUPFAM" id="SSF53738">
    <property type="entry name" value="Phosphoglucomutase, first 3 domains"/>
    <property type="match status" value="3"/>
</dbReference>
<evidence type="ECO:0000259" key="12">
    <source>
        <dbReference type="Pfam" id="PF02878"/>
    </source>
</evidence>
<comment type="subcellular location">
    <subcellularLocation>
        <location evidence="2">Cytoplasm</location>
    </subcellularLocation>
</comment>
<keyword evidence="16" id="KW-1185">Reference proteome</keyword>
<dbReference type="FunFam" id="3.40.120.10:FF:000035">
    <property type="entry name" value="Pgm3p"/>
    <property type="match status" value="1"/>
</dbReference>
<keyword evidence="9" id="KW-0413">Isomerase</keyword>
<sequence>MTPTLKELVDQWLRLDPNEETRREIEQLIAEGNDAELQKRMSPRIEFGTAGLRGKMEAGWARMNDLIIIQASQGLCAYVIEHVQNARDRGVVVGHDHRYHSERWAKLAAAAFIDQGVPVYFHDGVVHTPLVPFTVRTKGAACGVMITASHNPKVYWENAVQIIEPHDKGISASIKQQQEPRPLDLNSLTASPLLKQFDDVAYFDYIGSLCHYRSLNTQTPLKFVNTSMHGVSDAAMTKAFQLCGFPPYIPVIEQQKPDPEFPTVRFPNPEENGALDLAIATATQSGADYILAQDPDSDRFAAAEKSADGKWIQFTGDQLGTLLASACLDNYKESGKPISKLAMVASTVSSKMIEAMARAEGFKFAECLTGFKYIGNTALTLQQEGYEVPFGYEEAIGFMFGSQLRDKDGVAASVVFAELAASLQRKGKTASSHLRELYAKYGFFQTSNSYFICTEPSTIDSIFARVRNFDGKGTATTPSYPKSIAGLEVTSVRDLTIGYDSANPPSYKPMLPLSSGHMIQFRAENKTDGTKITLTTRTSGTEPKIKYYLEGSGQDASAVARLLPNVVEELSNSWMEAEKNGLGKP</sequence>
<dbReference type="STRING" id="1328759.A0A5C2SPQ3"/>
<dbReference type="Proteomes" id="UP000313359">
    <property type="component" value="Unassembled WGS sequence"/>
</dbReference>
<dbReference type="GO" id="GO:0005634">
    <property type="term" value="C:nucleus"/>
    <property type="evidence" value="ECO:0007669"/>
    <property type="project" value="TreeGrafter"/>
</dbReference>
<dbReference type="GO" id="GO:0006006">
    <property type="term" value="P:glucose metabolic process"/>
    <property type="evidence" value="ECO:0007669"/>
    <property type="project" value="UniProtKB-KW"/>
</dbReference>
<evidence type="ECO:0000256" key="8">
    <source>
        <dbReference type="ARBA" id="ARBA00022842"/>
    </source>
</evidence>
<dbReference type="PROSITE" id="PS00710">
    <property type="entry name" value="PGM_PMM"/>
    <property type="match status" value="1"/>
</dbReference>
<dbReference type="SUPFAM" id="SSF55957">
    <property type="entry name" value="Phosphoglucomutase, C-terminal domain"/>
    <property type="match status" value="1"/>
</dbReference>
<dbReference type="AlphaFoldDB" id="A0A5C2SPQ3"/>